<comment type="caution">
    <text evidence="7">The sequence shown here is derived from an EMBL/GenBank/DDBJ whole genome shotgun (WGS) entry which is preliminary data.</text>
</comment>
<proteinExistence type="predicted"/>
<dbReference type="PROSITE" id="PS51007">
    <property type="entry name" value="CYTC"/>
    <property type="match status" value="1"/>
</dbReference>
<evidence type="ECO:0000313" key="7">
    <source>
        <dbReference type="EMBL" id="MCW1925058.1"/>
    </source>
</evidence>
<organism evidence="7 8">
    <name type="scientific">Luteolibacter arcticus</name>
    <dbReference type="NCBI Taxonomy" id="1581411"/>
    <lineage>
        <taxon>Bacteria</taxon>
        <taxon>Pseudomonadati</taxon>
        <taxon>Verrucomicrobiota</taxon>
        <taxon>Verrucomicrobiia</taxon>
        <taxon>Verrucomicrobiales</taxon>
        <taxon>Verrucomicrobiaceae</taxon>
        <taxon>Luteolibacter</taxon>
    </lineage>
</organism>
<dbReference type="EMBL" id="JAPDDT010000011">
    <property type="protein sequence ID" value="MCW1925058.1"/>
    <property type="molecule type" value="Genomic_DNA"/>
</dbReference>
<name>A0ABT3GNG5_9BACT</name>
<dbReference type="RefSeq" id="WP_264489166.1">
    <property type="nucleotide sequence ID" value="NZ_JAPDDT010000011.1"/>
</dbReference>
<keyword evidence="2 4" id="KW-0479">Metal-binding</keyword>
<evidence type="ECO:0000256" key="3">
    <source>
        <dbReference type="ARBA" id="ARBA00023004"/>
    </source>
</evidence>
<evidence type="ECO:0000259" key="6">
    <source>
        <dbReference type="PROSITE" id="PS51007"/>
    </source>
</evidence>
<keyword evidence="1 4" id="KW-0349">Heme</keyword>
<dbReference type="InterPro" id="IPR036909">
    <property type="entry name" value="Cyt_c-like_dom_sf"/>
</dbReference>
<dbReference type="SUPFAM" id="SSF46626">
    <property type="entry name" value="Cytochrome c"/>
    <property type="match status" value="1"/>
</dbReference>
<feature type="domain" description="Cytochrome c" evidence="6">
    <location>
        <begin position="17"/>
        <end position="153"/>
    </location>
</feature>
<evidence type="ECO:0000256" key="4">
    <source>
        <dbReference type="PROSITE-ProRule" id="PRU00433"/>
    </source>
</evidence>
<accession>A0ABT3GNG5</accession>
<dbReference type="InterPro" id="IPR009056">
    <property type="entry name" value="Cyt_c-like_dom"/>
</dbReference>
<reference evidence="7 8" key="1">
    <citation type="submission" date="2022-10" db="EMBL/GenBank/DDBJ databases">
        <title>Luteolibacter arcticus strain CCTCC AB 2014275, whole genome shotgun sequencing project.</title>
        <authorList>
            <person name="Zhao G."/>
            <person name="Shen L."/>
        </authorList>
    </citation>
    <scope>NUCLEOTIDE SEQUENCE [LARGE SCALE GENOMIC DNA]</scope>
    <source>
        <strain evidence="7 8">CCTCC AB 2014275</strain>
    </source>
</reference>
<dbReference type="InterPro" id="IPR011429">
    <property type="entry name" value="Cyt_c_Planctomycete-type"/>
</dbReference>
<feature type="region of interest" description="Disordered" evidence="5">
    <location>
        <begin position="398"/>
        <end position="417"/>
    </location>
</feature>
<dbReference type="Pfam" id="PF07635">
    <property type="entry name" value="PSCyt1"/>
    <property type="match status" value="1"/>
</dbReference>
<protein>
    <submittedName>
        <fullName evidence="7">PSD1 and planctomycete cytochrome C domain-containing protein</fullName>
    </submittedName>
</protein>
<evidence type="ECO:0000256" key="5">
    <source>
        <dbReference type="SAM" id="MobiDB-lite"/>
    </source>
</evidence>
<sequence length="747" mass="82628">MKLRYLFVASGAWFAGKAAADEAPHFNRDVRPILSDKCFACHGFDPAHREADLRLDTPEGAQALTDGGKAAIKPGSIKDSEAWLRILSDDPDEVMPPPKSHKTLSPAEKEVIKKWIEAGAPYEKHWAFVAPARPPVPPSPDANPIDAFLAARLKQEGLARSPEADKSTLLRRITLDLTGLPPSMEEMDAFFSDSAPGAYERVVDRLLASPRYGEKMASQWLDLARYGDTNGYLHDILRTGWPWRDWVIRAFNDDMPFDRFVIEQIAGDLLPNASPEQILATAFCRNHLITAEGGTIAEEYLNEYAADRVQTVGTVFMGLTMNCCRCHDHKFDPLKQDDFYSLKAYFNSTTEKHVENNNAAAYPPLIEIASPLAPQGPKAQVMVMQEAAAPVPAYTLTRGQYDQPDKSRPLTRRPPEVLGAPLPGAPVNRLGFAQWLVSPQDPLLARVTVNRLWQQFFSTGLVKSTDDFGLQGDYPSHPELLDWLAIEFRDGNGSTTPWSTRHLVRLIVTSATYRQSSKVRPELAAKDPENRLLASFPRRRLAAEEVRDQALFAAGLMSGELGGPPVFPYQPPGLWEERSNGGSNTKSYTRSNGAALYRRSLYTFWKRTSPPPFMTIFDAPERTSCLVRRVTTNTPLQALAALNDEQVLECSKLLAAQVLRDPSPTAKRLATLYRRVTGRAASANDLRTLESGLSSLATRFQSAPADAAELLKQGATPVDPALNPSELAAWMLVASTILNLDQTLVRD</sequence>
<dbReference type="InterPro" id="IPR011444">
    <property type="entry name" value="DUF1549"/>
</dbReference>
<gene>
    <name evidence="7" type="ORF">OKA05_21030</name>
</gene>
<evidence type="ECO:0000313" key="8">
    <source>
        <dbReference type="Proteomes" id="UP001320876"/>
    </source>
</evidence>
<dbReference type="Pfam" id="PF07583">
    <property type="entry name" value="PSCyt2"/>
    <property type="match status" value="1"/>
</dbReference>
<dbReference type="Pfam" id="PF07587">
    <property type="entry name" value="PSD1"/>
    <property type="match status" value="1"/>
</dbReference>
<evidence type="ECO:0000256" key="1">
    <source>
        <dbReference type="ARBA" id="ARBA00022617"/>
    </source>
</evidence>
<dbReference type="PANTHER" id="PTHR35889:SF3">
    <property type="entry name" value="F-BOX DOMAIN-CONTAINING PROTEIN"/>
    <property type="match status" value="1"/>
</dbReference>
<keyword evidence="3 4" id="KW-0408">Iron</keyword>
<keyword evidence="8" id="KW-1185">Reference proteome</keyword>
<evidence type="ECO:0000256" key="2">
    <source>
        <dbReference type="ARBA" id="ARBA00022723"/>
    </source>
</evidence>
<dbReference type="PANTHER" id="PTHR35889">
    <property type="entry name" value="CYCLOINULO-OLIGOSACCHARIDE FRUCTANOTRANSFERASE-RELATED"/>
    <property type="match status" value="1"/>
</dbReference>
<dbReference type="Proteomes" id="UP001320876">
    <property type="component" value="Unassembled WGS sequence"/>
</dbReference>
<dbReference type="InterPro" id="IPR022655">
    <property type="entry name" value="DUF1553"/>
</dbReference>